<accession>A0A1E8EX84</accession>
<evidence type="ECO:0000256" key="2">
    <source>
        <dbReference type="ARBA" id="ARBA00009773"/>
    </source>
</evidence>
<feature type="transmembrane region" description="Helical" evidence="6">
    <location>
        <begin position="65"/>
        <end position="86"/>
    </location>
</feature>
<keyword evidence="5 6" id="KW-0472">Membrane</keyword>
<proteinExistence type="inferred from homology"/>
<dbReference type="STRING" id="1121290.CLAOCE_17640"/>
<comment type="similarity">
    <text evidence="2">Belongs to the autoinducer-2 exporter (AI-2E) (TC 2.A.86) family.</text>
</comment>
<evidence type="ECO:0000313" key="8">
    <source>
        <dbReference type="Proteomes" id="UP000175744"/>
    </source>
</evidence>
<keyword evidence="3 6" id="KW-0812">Transmembrane</keyword>
<dbReference type="Pfam" id="PF01594">
    <property type="entry name" value="AI-2E_transport"/>
    <property type="match status" value="1"/>
</dbReference>
<feature type="transmembrane region" description="Helical" evidence="6">
    <location>
        <begin position="12"/>
        <end position="45"/>
    </location>
</feature>
<dbReference type="NCBIfam" id="TIGR02872">
    <property type="entry name" value="spore_ytvI"/>
    <property type="match status" value="1"/>
</dbReference>
<comment type="subcellular location">
    <subcellularLocation>
        <location evidence="1">Membrane</location>
        <topology evidence="1">Multi-pass membrane protein</topology>
    </subcellularLocation>
</comment>
<dbReference type="RefSeq" id="WP_070110733.1">
    <property type="nucleotide sequence ID" value="NZ_LZFO01000028.1"/>
</dbReference>
<sequence length="350" mass="39896">MESLFEKLDKTIIFFIVYSLTFLLFFKTINYTLPFVIAFIFAMILKKPTKYIAKKLKIKNSIASLISTLVFFSIIISVLSFIIAVLSKEVIQLAKNAQLYFSQNSSDIYKLIDKIQLYYKNLDPSVVLGISKNLSSIINKISNLTVSITGKIISYIIQFLTYIPYIIMVILFTLLSTYFFTKDLTYHKNKFAEIIPKDKSHKLYCIFSESKKMLTNYILSYLFIIFITFLETLIVFLLFKVKYALILSLLAAFLDFLPILGIGSIYIPLIIINIAYNNYIIAIGLLISYVLISIIRQIIEPKIVSSSLGLHPVSVLAALFIGLKANGVSGMFFCMFLVVAYNVLKKVKVL</sequence>
<dbReference type="Proteomes" id="UP000175744">
    <property type="component" value="Unassembled WGS sequence"/>
</dbReference>
<dbReference type="InterPro" id="IPR002549">
    <property type="entry name" value="AI-2E-like"/>
</dbReference>
<feature type="transmembrane region" description="Helical" evidence="6">
    <location>
        <begin position="319"/>
        <end position="344"/>
    </location>
</feature>
<feature type="transmembrane region" description="Helical" evidence="6">
    <location>
        <begin position="279"/>
        <end position="299"/>
    </location>
</feature>
<feature type="transmembrane region" description="Helical" evidence="6">
    <location>
        <begin position="218"/>
        <end position="239"/>
    </location>
</feature>
<evidence type="ECO:0000256" key="6">
    <source>
        <dbReference type="SAM" id="Phobius"/>
    </source>
</evidence>
<dbReference type="PATRIC" id="fig|1121290.3.peg.1755"/>
<feature type="transmembrane region" description="Helical" evidence="6">
    <location>
        <begin position="152"/>
        <end position="180"/>
    </location>
</feature>
<name>A0A1E8EX84_9CLOT</name>
<evidence type="ECO:0000256" key="1">
    <source>
        <dbReference type="ARBA" id="ARBA00004141"/>
    </source>
</evidence>
<dbReference type="OrthoDB" id="9774361at2"/>
<dbReference type="EMBL" id="LZFO01000028">
    <property type="protein sequence ID" value="OFI05387.1"/>
    <property type="molecule type" value="Genomic_DNA"/>
</dbReference>
<protein>
    <submittedName>
        <fullName evidence="7">Pheromone autoinducer 2 transporter</fullName>
    </submittedName>
</protein>
<keyword evidence="4 6" id="KW-1133">Transmembrane helix</keyword>
<feature type="transmembrane region" description="Helical" evidence="6">
    <location>
        <begin position="245"/>
        <end position="267"/>
    </location>
</feature>
<comment type="caution">
    <text evidence="7">The sequence shown here is derived from an EMBL/GenBank/DDBJ whole genome shotgun (WGS) entry which is preliminary data.</text>
</comment>
<reference evidence="7 8" key="1">
    <citation type="submission" date="2016-06" db="EMBL/GenBank/DDBJ databases">
        <title>Genome sequence of Clostridium acetireducens DSM 10703.</title>
        <authorList>
            <person name="Poehlein A."/>
            <person name="Fluechter S."/>
            <person name="Duerre P."/>
            <person name="Daniel R."/>
        </authorList>
    </citation>
    <scope>NUCLEOTIDE SEQUENCE [LARGE SCALE GENOMIC DNA]</scope>
    <source>
        <strain evidence="7 8">DSM 10703</strain>
    </source>
</reference>
<dbReference type="PANTHER" id="PTHR21716:SF68">
    <property type="entry name" value="TRANSPORT PROTEIN YTVI-RELATED"/>
    <property type="match status" value="1"/>
</dbReference>
<evidence type="ECO:0000256" key="3">
    <source>
        <dbReference type="ARBA" id="ARBA00022692"/>
    </source>
</evidence>
<organism evidence="7 8">
    <name type="scientific">Clostridium acetireducens DSM 10703</name>
    <dbReference type="NCBI Taxonomy" id="1121290"/>
    <lineage>
        <taxon>Bacteria</taxon>
        <taxon>Bacillati</taxon>
        <taxon>Bacillota</taxon>
        <taxon>Clostridia</taxon>
        <taxon>Eubacteriales</taxon>
        <taxon>Clostridiaceae</taxon>
        <taxon>Clostridium</taxon>
    </lineage>
</organism>
<evidence type="ECO:0000256" key="5">
    <source>
        <dbReference type="ARBA" id="ARBA00023136"/>
    </source>
</evidence>
<dbReference type="GO" id="GO:0055085">
    <property type="term" value="P:transmembrane transport"/>
    <property type="evidence" value="ECO:0007669"/>
    <property type="project" value="TreeGrafter"/>
</dbReference>
<dbReference type="GO" id="GO:0016020">
    <property type="term" value="C:membrane"/>
    <property type="evidence" value="ECO:0007669"/>
    <property type="project" value="UniProtKB-SubCell"/>
</dbReference>
<dbReference type="AlphaFoldDB" id="A0A1E8EX84"/>
<dbReference type="PANTHER" id="PTHR21716">
    <property type="entry name" value="TRANSMEMBRANE PROTEIN"/>
    <property type="match status" value="1"/>
</dbReference>
<gene>
    <name evidence="7" type="ORF">CLOACE_17640</name>
</gene>
<evidence type="ECO:0000313" key="7">
    <source>
        <dbReference type="EMBL" id="OFI05387.1"/>
    </source>
</evidence>
<evidence type="ECO:0000256" key="4">
    <source>
        <dbReference type="ARBA" id="ARBA00022989"/>
    </source>
</evidence>
<dbReference type="InterPro" id="IPR014227">
    <property type="entry name" value="YtvI-like"/>
</dbReference>
<keyword evidence="8" id="KW-1185">Reference proteome</keyword>